<reference evidence="6 7" key="1">
    <citation type="submission" date="2021-06" db="EMBL/GenBank/DDBJ databases">
        <title>Gemonas diversity in paddy soil.</title>
        <authorList>
            <person name="Liu G."/>
        </authorList>
    </citation>
    <scope>NUCLEOTIDE SEQUENCE [LARGE SCALE GENOMIC DNA]</scope>
    <source>
        <strain evidence="6 7">RG2</strain>
    </source>
</reference>
<dbReference type="EMBL" id="CP077683">
    <property type="protein sequence ID" value="QXE91428.1"/>
    <property type="molecule type" value="Genomic_DNA"/>
</dbReference>
<dbReference type="Pfam" id="PF13247">
    <property type="entry name" value="Fer4_11"/>
    <property type="match status" value="2"/>
</dbReference>
<name>A0ABX8LHC1_9BACT</name>
<dbReference type="CDD" id="cd10551">
    <property type="entry name" value="PsrB"/>
    <property type="match status" value="1"/>
</dbReference>
<dbReference type="Proteomes" id="UP000683559">
    <property type="component" value="Chromosome"/>
</dbReference>
<dbReference type="PROSITE" id="PS00198">
    <property type="entry name" value="4FE4S_FER_1"/>
    <property type="match status" value="1"/>
</dbReference>
<keyword evidence="7" id="KW-1185">Reference proteome</keyword>
<keyword evidence="3" id="KW-0408">Iron</keyword>
<organism evidence="6 7">
    <name type="scientific">Geomonas subterranea</name>
    <dbReference type="NCBI Taxonomy" id="2847989"/>
    <lineage>
        <taxon>Bacteria</taxon>
        <taxon>Pseudomonadati</taxon>
        <taxon>Thermodesulfobacteriota</taxon>
        <taxon>Desulfuromonadia</taxon>
        <taxon>Geobacterales</taxon>
        <taxon>Geobacteraceae</taxon>
        <taxon>Geomonas</taxon>
    </lineage>
</organism>
<dbReference type="RefSeq" id="WP_217288013.1">
    <property type="nucleotide sequence ID" value="NZ_CP077683.1"/>
</dbReference>
<feature type="domain" description="4Fe-4S ferredoxin-type" evidence="5">
    <location>
        <begin position="26"/>
        <end position="55"/>
    </location>
</feature>
<protein>
    <submittedName>
        <fullName evidence="6">4Fe-4S dicluster domain-containing protein</fullName>
    </submittedName>
</protein>
<dbReference type="InterPro" id="IPR017896">
    <property type="entry name" value="4Fe4S_Fe-S-bd"/>
</dbReference>
<dbReference type="InterPro" id="IPR050954">
    <property type="entry name" value="ET_IronSulfur_Cluster-Binding"/>
</dbReference>
<gene>
    <name evidence="6" type="ORF">KP001_02460</name>
</gene>
<evidence type="ECO:0000256" key="4">
    <source>
        <dbReference type="ARBA" id="ARBA00023014"/>
    </source>
</evidence>
<evidence type="ECO:0000256" key="1">
    <source>
        <dbReference type="ARBA" id="ARBA00022485"/>
    </source>
</evidence>
<dbReference type="PANTHER" id="PTHR43177">
    <property type="entry name" value="PROTEIN NRFC"/>
    <property type="match status" value="1"/>
</dbReference>
<dbReference type="PANTHER" id="PTHR43177:SF9">
    <property type="entry name" value="PROTEIN NRFC"/>
    <property type="match status" value="1"/>
</dbReference>
<evidence type="ECO:0000313" key="6">
    <source>
        <dbReference type="EMBL" id="QXE91428.1"/>
    </source>
</evidence>
<evidence type="ECO:0000259" key="5">
    <source>
        <dbReference type="PROSITE" id="PS51379"/>
    </source>
</evidence>
<keyword evidence="1" id="KW-0004">4Fe-4S</keyword>
<dbReference type="PROSITE" id="PS51379">
    <property type="entry name" value="4FE4S_FER_2"/>
    <property type="match status" value="2"/>
</dbReference>
<evidence type="ECO:0000313" key="7">
    <source>
        <dbReference type="Proteomes" id="UP000683559"/>
    </source>
</evidence>
<dbReference type="InterPro" id="IPR017900">
    <property type="entry name" value="4Fe4S_Fe_S_CS"/>
</dbReference>
<keyword evidence="2" id="KW-0479">Metal-binding</keyword>
<keyword evidence="4" id="KW-0411">Iron-sulfur</keyword>
<accession>A0ABX8LHC1</accession>
<feature type="domain" description="4Fe-4S ferredoxin-type" evidence="5">
    <location>
        <begin position="111"/>
        <end position="140"/>
    </location>
</feature>
<sequence length="257" mass="28563">MEKDILVRMQEDLERALKRPADKRRWAMLLDTRKCTTCSACTVACASENKLPPAQWYRPVWEEELGSYPKIQRISLPRPCMQCDKPPCVTACPVKGPDGATWKETKGIGAGIVPINYAKCIGCAKCVPACPYGARFIDSGRFHTDGTPELMKYEKGRAFEYGKVLVREGKNQPVGNARKCHFCQHRLANGMLPQCITSCVCRMGYFGDESDPESLIAQTIAANKAKLQVLKKGAGTLPRVYYLGNADLSIFNKHLKA</sequence>
<evidence type="ECO:0000256" key="2">
    <source>
        <dbReference type="ARBA" id="ARBA00022723"/>
    </source>
</evidence>
<proteinExistence type="predicted"/>
<evidence type="ECO:0000256" key="3">
    <source>
        <dbReference type="ARBA" id="ARBA00023004"/>
    </source>
</evidence>